<evidence type="ECO:0000313" key="2">
    <source>
        <dbReference type="EMBL" id="NZA03639.1"/>
    </source>
</evidence>
<dbReference type="GO" id="GO:0030655">
    <property type="term" value="P:beta-lactam antibiotic catabolic process"/>
    <property type="evidence" value="ECO:0007669"/>
    <property type="project" value="InterPro"/>
</dbReference>
<organism evidence="2 5">
    <name type="scientific">Lacticaseibacillus rhamnosus</name>
    <name type="common">Lactobacillus rhamnosus</name>
    <dbReference type="NCBI Taxonomy" id="47715"/>
    <lineage>
        <taxon>Bacteria</taxon>
        <taxon>Bacillati</taxon>
        <taxon>Bacillota</taxon>
        <taxon>Bacilli</taxon>
        <taxon>Lactobacillales</taxon>
        <taxon>Lactobacillaceae</taxon>
        <taxon>Lacticaseibacillus</taxon>
    </lineage>
</organism>
<proteinExistence type="predicted"/>
<dbReference type="Proteomes" id="UP000307517">
    <property type="component" value="Unassembled WGS sequence"/>
</dbReference>
<dbReference type="EMBL" id="SSHM01000001">
    <property type="protein sequence ID" value="THC79087.1"/>
    <property type="molecule type" value="Genomic_DNA"/>
</dbReference>
<evidence type="ECO:0000259" key="1">
    <source>
        <dbReference type="Pfam" id="PF13354"/>
    </source>
</evidence>
<dbReference type="GO" id="GO:0046677">
    <property type="term" value="P:response to antibiotic"/>
    <property type="evidence" value="ECO:0007669"/>
    <property type="project" value="InterPro"/>
</dbReference>
<dbReference type="InterPro" id="IPR000871">
    <property type="entry name" value="Beta-lactam_class-A"/>
</dbReference>
<accession>A0A508YHW1</accession>
<reference evidence="2 5" key="2">
    <citation type="submission" date="2020-07" db="EMBL/GenBank/DDBJ databases">
        <title>Organ Donor 1.</title>
        <authorList>
            <person name="Marsh A.J."/>
            <person name="Azcarate-Peril M.A."/>
        </authorList>
    </citation>
    <scope>NUCLEOTIDE SEQUENCE [LARGE SCALE GENOMIC DNA]</scope>
    <source>
        <strain evidence="2 5">AMC0712</strain>
    </source>
</reference>
<dbReference type="PANTHER" id="PTHR35333:SF3">
    <property type="entry name" value="BETA-LACTAMASE-TYPE TRANSPEPTIDASE FOLD CONTAINING PROTEIN"/>
    <property type="match status" value="1"/>
</dbReference>
<feature type="domain" description="Beta-lactamase class A catalytic" evidence="1">
    <location>
        <begin position="29"/>
        <end position="228"/>
    </location>
</feature>
<dbReference type="Proteomes" id="UP000552935">
    <property type="component" value="Unassembled WGS sequence"/>
</dbReference>
<gene>
    <name evidence="3" type="ORF">E6L36_00840</name>
    <name evidence="2" type="ORF">H0N82_00550</name>
</gene>
<evidence type="ECO:0000313" key="3">
    <source>
        <dbReference type="EMBL" id="THC79087.1"/>
    </source>
</evidence>
<dbReference type="EMBL" id="JACCKI010000001">
    <property type="protein sequence ID" value="NZA03639.1"/>
    <property type="molecule type" value="Genomic_DNA"/>
</dbReference>
<protein>
    <submittedName>
        <fullName evidence="2">Serine hydrolase</fullName>
    </submittedName>
</protein>
<dbReference type="Gene3D" id="3.40.710.10">
    <property type="entry name" value="DD-peptidase/beta-lactamase superfamily"/>
    <property type="match status" value="1"/>
</dbReference>
<dbReference type="InterPro" id="IPR012338">
    <property type="entry name" value="Beta-lactam/transpept-like"/>
</dbReference>
<sequence>MAHDHLIAQLDQLQQQFGESHALLLADERQVLFGTRTDVLFPAASLIKLGIAAYVKAQAQADSSQWQRKVVLPRPVGGAGVLRFMADSSWCVRDLVTLMLMVSDNLAANALLKTYGLTTVERWLDQQFPGAKLNRSLMQPHTDNDNWISAAATWRLLRSLLTPPCRPADGDWCARALRHQQNRTKLLLAPTMKNFVGWTAGKTGELPNCEHDAACFAAEGEQLYAVVLTTFDHQREAAMRFNQQVGALIVDDFQQRRNRLH</sequence>
<dbReference type="GO" id="GO:0008800">
    <property type="term" value="F:beta-lactamase activity"/>
    <property type="evidence" value="ECO:0007669"/>
    <property type="project" value="InterPro"/>
</dbReference>
<dbReference type="InterPro" id="IPR045155">
    <property type="entry name" value="Beta-lactam_cat"/>
</dbReference>
<comment type="caution">
    <text evidence="2">The sequence shown here is derived from an EMBL/GenBank/DDBJ whole genome shotgun (WGS) entry which is preliminary data.</text>
</comment>
<keyword evidence="2" id="KW-0378">Hydrolase</keyword>
<evidence type="ECO:0000313" key="5">
    <source>
        <dbReference type="Proteomes" id="UP000552935"/>
    </source>
</evidence>
<dbReference type="SUPFAM" id="SSF56601">
    <property type="entry name" value="beta-lactamase/transpeptidase-like"/>
    <property type="match status" value="1"/>
</dbReference>
<dbReference type="Pfam" id="PF13354">
    <property type="entry name" value="Beta-lactamase2"/>
    <property type="match status" value="1"/>
</dbReference>
<dbReference type="AlphaFoldDB" id="A0A508YHW1"/>
<dbReference type="PANTHER" id="PTHR35333">
    <property type="entry name" value="BETA-LACTAMASE"/>
    <property type="match status" value="1"/>
</dbReference>
<name>A0A508YHW1_LACRH</name>
<dbReference type="RefSeq" id="WP_005690704.1">
    <property type="nucleotide sequence ID" value="NZ_CABFNI010000001.1"/>
</dbReference>
<evidence type="ECO:0000313" key="4">
    <source>
        <dbReference type="Proteomes" id="UP000307517"/>
    </source>
</evidence>
<reference evidence="3 4" key="1">
    <citation type="submission" date="2019-04" db="EMBL/GenBank/DDBJ databases">
        <title>Genome Announcement to Ensure Probiotic Safety of Lactobacillus rhamnosus UBLR-58.</title>
        <authorList>
            <person name="Sulthana A."/>
            <person name="Lakshmi S.G."/>
            <person name="Madempudi R.S."/>
        </authorList>
    </citation>
    <scope>NUCLEOTIDE SEQUENCE [LARGE SCALE GENOMIC DNA]</scope>
    <source>
        <strain evidence="3 4">UBLR-58</strain>
    </source>
</reference>